<evidence type="ECO:0000313" key="12">
    <source>
        <dbReference type="Proteomes" id="UP000433788"/>
    </source>
</evidence>
<evidence type="ECO:0000259" key="10">
    <source>
        <dbReference type="Pfam" id="PF02602"/>
    </source>
</evidence>
<dbReference type="GO" id="GO:0004852">
    <property type="term" value="F:uroporphyrinogen-III synthase activity"/>
    <property type="evidence" value="ECO:0007669"/>
    <property type="project" value="UniProtKB-UniRule"/>
</dbReference>
<dbReference type="PANTHER" id="PTHR38042:SF1">
    <property type="entry name" value="UROPORPHYRINOGEN-III SYNTHASE, CHLOROPLASTIC"/>
    <property type="match status" value="1"/>
</dbReference>
<dbReference type="EC" id="4.2.1.75" evidence="3 9"/>
<evidence type="ECO:0000256" key="8">
    <source>
        <dbReference type="ARBA" id="ARBA00048617"/>
    </source>
</evidence>
<dbReference type="InterPro" id="IPR003754">
    <property type="entry name" value="4pyrrol_synth_uPrphyn_synth"/>
</dbReference>
<dbReference type="AlphaFoldDB" id="A0A6N7QQU5"/>
<evidence type="ECO:0000313" key="11">
    <source>
        <dbReference type="EMBL" id="MRH78372.1"/>
    </source>
</evidence>
<evidence type="ECO:0000256" key="4">
    <source>
        <dbReference type="ARBA" id="ARBA00023239"/>
    </source>
</evidence>
<dbReference type="GO" id="GO:0006780">
    <property type="term" value="P:uroporphyrinogen III biosynthetic process"/>
    <property type="evidence" value="ECO:0007669"/>
    <property type="project" value="UniProtKB-UniRule"/>
</dbReference>
<dbReference type="GO" id="GO:0006782">
    <property type="term" value="P:protoporphyrinogen IX biosynthetic process"/>
    <property type="evidence" value="ECO:0007669"/>
    <property type="project" value="UniProtKB-UniRule"/>
</dbReference>
<keyword evidence="5 9" id="KW-0627">Porphyrin biosynthesis</keyword>
<dbReference type="SUPFAM" id="SSF69618">
    <property type="entry name" value="HemD-like"/>
    <property type="match status" value="1"/>
</dbReference>
<proteinExistence type="inferred from homology"/>
<evidence type="ECO:0000256" key="6">
    <source>
        <dbReference type="ARBA" id="ARBA00037589"/>
    </source>
</evidence>
<dbReference type="CDD" id="cd06578">
    <property type="entry name" value="HemD"/>
    <property type="match status" value="1"/>
</dbReference>
<dbReference type="InterPro" id="IPR036108">
    <property type="entry name" value="4pyrrol_syn_uPrphyn_synt_sf"/>
</dbReference>
<organism evidence="11 12">
    <name type="scientific">Spiribacter salilacus</name>
    <dbReference type="NCBI Taxonomy" id="2664894"/>
    <lineage>
        <taxon>Bacteria</taxon>
        <taxon>Pseudomonadati</taxon>
        <taxon>Pseudomonadota</taxon>
        <taxon>Gammaproteobacteria</taxon>
        <taxon>Chromatiales</taxon>
        <taxon>Ectothiorhodospiraceae</taxon>
        <taxon>Spiribacter</taxon>
    </lineage>
</organism>
<evidence type="ECO:0000256" key="5">
    <source>
        <dbReference type="ARBA" id="ARBA00023244"/>
    </source>
</evidence>
<protein>
    <recommendedName>
        <fullName evidence="7 9">Uroporphyrinogen-III synthase</fullName>
        <ecNumber evidence="3 9">4.2.1.75</ecNumber>
    </recommendedName>
</protein>
<gene>
    <name evidence="11" type="ORF">GH984_06595</name>
</gene>
<dbReference type="PANTHER" id="PTHR38042">
    <property type="entry name" value="UROPORPHYRINOGEN-III SYNTHASE, CHLOROPLASTIC"/>
    <property type="match status" value="1"/>
</dbReference>
<evidence type="ECO:0000256" key="9">
    <source>
        <dbReference type="RuleBase" id="RU366031"/>
    </source>
</evidence>
<evidence type="ECO:0000256" key="2">
    <source>
        <dbReference type="ARBA" id="ARBA00008133"/>
    </source>
</evidence>
<evidence type="ECO:0000256" key="1">
    <source>
        <dbReference type="ARBA" id="ARBA00004772"/>
    </source>
</evidence>
<comment type="catalytic activity">
    <reaction evidence="8 9">
        <text>hydroxymethylbilane = uroporphyrinogen III + H2O</text>
        <dbReference type="Rhea" id="RHEA:18965"/>
        <dbReference type="ChEBI" id="CHEBI:15377"/>
        <dbReference type="ChEBI" id="CHEBI:57308"/>
        <dbReference type="ChEBI" id="CHEBI:57845"/>
        <dbReference type="EC" id="4.2.1.75"/>
    </reaction>
</comment>
<reference evidence="11 12" key="1">
    <citation type="submission" date="2019-11" db="EMBL/GenBank/DDBJ databases">
        <authorList>
            <person name="Zhang X.Y."/>
        </authorList>
    </citation>
    <scope>NUCLEOTIDE SEQUENCE [LARGE SCALE GENOMIC DNA]</scope>
    <source>
        <strain evidence="11 12">C176</strain>
    </source>
</reference>
<dbReference type="Gene3D" id="3.40.50.10090">
    <property type="match status" value="2"/>
</dbReference>
<keyword evidence="4 9" id="KW-0456">Lyase</keyword>
<name>A0A6N7QQU5_9GAMM</name>
<dbReference type="InterPro" id="IPR039793">
    <property type="entry name" value="UROS/Hem4"/>
</dbReference>
<keyword evidence="12" id="KW-1185">Reference proteome</keyword>
<comment type="caution">
    <text evidence="11">The sequence shown here is derived from an EMBL/GenBank/DDBJ whole genome shotgun (WGS) entry which is preliminary data.</text>
</comment>
<dbReference type="Proteomes" id="UP000433788">
    <property type="component" value="Unassembled WGS sequence"/>
</dbReference>
<accession>A0A6N7QQU5</accession>
<comment type="pathway">
    <text evidence="1 9">Porphyrin-containing compound metabolism; protoporphyrin-IX biosynthesis; coproporphyrinogen-III from 5-aminolevulinate: step 3/4.</text>
</comment>
<sequence length="293" mass="30843">MERRFYVRNSGVAAAMPKRSVRQLPKRCLLRVPLSCWRRWSKTVSLPLEGQRVLVTRPAGHGDSLVSTLENAGAQVLHRPTLALVPNQAPLPVLDLPPDWIVFVSPFAVDTGWPRLPLAWQQTARLAAVGPGTASAMIAHGALSVIAPPQGGGAEALLAAPEFAPQAGQTVLLVCGTGGRQQLQQTLRAQGVQVVEAVVYDRQPAAAQLNVPEGWQQSALDFLIVTSAAGLEYLLGMAGPSALQWLKQGRLVTVSERLAQAAVMAGFADPVVAAGADDAALLAALSARVGSTK</sequence>
<comment type="similarity">
    <text evidence="2 9">Belongs to the uroporphyrinogen-III synthase family.</text>
</comment>
<comment type="function">
    <text evidence="6 9">Catalyzes cyclization of the linear tetrapyrrole, hydroxymethylbilane, to the macrocyclic uroporphyrinogen III.</text>
</comment>
<dbReference type="EMBL" id="WJPP01000003">
    <property type="protein sequence ID" value="MRH78372.1"/>
    <property type="molecule type" value="Genomic_DNA"/>
</dbReference>
<feature type="domain" description="Tetrapyrrole biosynthesis uroporphyrinogen III synthase" evidence="10">
    <location>
        <begin position="64"/>
        <end position="282"/>
    </location>
</feature>
<evidence type="ECO:0000256" key="7">
    <source>
        <dbReference type="ARBA" id="ARBA00040167"/>
    </source>
</evidence>
<evidence type="ECO:0000256" key="3">
    <source>
        <dbReference type="ARBA" id="ARBA00013109"/>
    </source>
</evidence>
<dbReference type="UniPathway" id="UPA00251">
    <property type="reaction ID" value="UER00320"/>
</dbReference>
<dbReference type="Pfam" id="PF02602">
    <property type="entry name" value="HEM4"/>
    <property type="match status" value="1"/>
</dbReference>